<keyword evidence="5 6" id="KW-0472">Membrane</keyword>
<keyword evidence="4 6" id="KW-1133">Transmembrane helix</keyword>
<dbReference type="EMBL" id="BAAAQA010000033">
    <property type="protein sequence ID" value="GAA2122699.1"/>
    <property type="molecule type" value="Genomic_DNA"/>
</dbReference>
<name>A0ABP5JTZ9_9MICC</name>
<evidence type="ECO:0000256" key="4">
    <source>
        <dbReference type="ARBA" id="ARBA00022989"/>
    </source>
</evidence>
<comment type="caution">
    <text evidence="9">The sequence shown here is derived from an EMBL/GenBank/DDBJ whole genome shotgun (WGS) entry which is preliminary data.</text>
</comment>
<feature type="transmembrane region" description="Helical" evidence="6">
    <location>
        <begin position="49"/>
        <end position="73"/>
    </location>
</feature>
<feature type="transmembrane region" description="Helical" evidence="6">
    <location>
        <begin position="149"/>
        <end position="167"/>
    </location>
</feature>
<evidence type="ECO:0000256" key="7">
    <source>
        <dbReference type="SAM" id="MobiDB-lite"/>
    </source>
</evidence>
<accession>A0ABP5JTZ9</accession>
<dbReference type="CDD" id="cd06261">
    <property type="entry name" value="TM_PBP2"/>
    <property type="match status" value="1"/>
</dbReference>
<evidence type="ECO:0000256" key="6">
    <source>
        <dbReference type="RuleBase" id="RU363032"/>
    </source>
</evidence>
<feature type="compositionally biased region" description="Basic and acidic residues" evidence="7">
    <location>
        <begin position="217"/>
        <end position="229"/>
    </location>
</feature>
<evidence type="ECO:0000256" key="2">
    <source>
        <dbReference type="ARBA" id="ARBA00022448"/>
    </source>
</evidence>
<evidence type="ECO:0000313" key="10">
    <source>
        <dbReference type="Proteomes" id="UP001500166"/>
    </source>
</evidence>
<dbReference type="Proteomes" id="UP001500166">
    <property type="component" value="Unassembled WGS sequence"/>
</dbReference>
<dbReference type="PANTHER" id="PTHR30177">
    <property type="entry name" value="GLYCINE BETAINE/L-PROLINE TRANSPORT SYSTEM PERMEASE PROTEIN PROW"/>
    <property type="match status" value="1"/>
</dbReference>
<feature type="transmembrane region" description="Helical" evidence="6">
    <location>
        <begin position="79"/>
        <end position="100"/>
    </location>
</feature>
<keyword evidence="3 6" id="KW-0812">Transmembrane</keyword>
<dbReference type="InterPro" id="IPR000515">
    <property type="entry name" value="MetI-like"/>
</dbReference>
<dbReference type="RefSeq" id="WP_344225423.1">
    <property type="nucleotide sequence ID" value="NZ_BAAAQA010000033.1"/>
</dbReference>
<gene>
    <name evidence="9" type="ORF">GCM10009824_25870</name>
</gene>
<evidence type="ECO:0000256" key="3">
    <source>
        <dbReference type="ARBA" id="ARBA00022692"/>
    </source>
</evidence>
<evidence type="ECO:0000313" key="9">
    <source>
        <dbReference type="EMBL" id="GAA2122699.1"/>
    </source>
</evidence>
<feature type="domain" description="ABC transmembrane type-1" evidence="8">
    <location>
        <begin position="15"/>
        <end position="197"/>
    </location>
</feature>
<dbReference type="PANTHER" id="PTHR30177:SF4">
    <property type="entry name" value="OSMOPROTECTANT IMPORT PERMEASE PROTEIN OSMW"/>
    <property type="match status" value="1"/>
</dbReference>
<evidence type="ECO:0000256" key="5">
    <source>
        <dbReference type="ARBA" id="ARBA00023136"/>
    </source>
</evidence>
<dbReference type="PROSITE" id="PS50928">
    <property type="entry name" value="ABC_TM1"/>
    <property type="match status" value="1"/>
</dbReference>
<keyword evidence="10" id="KW-1185">Reference proteome</keyword>
<evidence type="ECO:0000256" key="1">
    <source>
        <dbReference type="ARBA" id="ARBA00004141"/>
    </source>
</evidence>
<dbReference type="InterPro" id="IPR051204">
    <property type="entry name" value="ABC_transp_perm/SBD"/>
</dbReference>
<dbReference type="Gene3D" id="1.10.3720.10">
    <property type="entry name" value="MetI-like"/>
    <property type="match status" value="1"/>
</dbReference>
<feature type="region of interest" description="Disordered" evidence="7">
    <location>
        <begin position="211"/>
        <end position="260"/>
    </location>
</feature>
<organism evidence="9 10">
    <name type="scientific">Kocuria atrinae</name>
    <dbReference type="NCBI Taxonomy" id="592377"/>
    <lineage>
        <taxon>Bacteria</taxon>
        <taxon>Bacillati</taxon>
        <taxon>Actinomycetota</taxon>
        <taxon>Actinomycetes</taxon>
        <taxon>Micrococcales</taxon>
        <taxon>Micrococcaceae</taxon>
        <taxon>Kocuria</taxon>
    </lineage>
</organism>
<dbReference type="SUPFAM" id="SSF161098">
    <property type="entry name" value="MetI-like"/>
    <property type="match status" value="1"/>
</dbReference>
<evidence type="ECO:0000259" key="8">
    <source>
        <dbReference type="PROSITE" id="PS50928"/>
    </source>
</evidence>
<protein>
    <submittedName>
        <fullName evidence="9">ABC transporter permease</fullName>
    </submittedName>
</protein>
<keyword evidence="2 6" id="KW-0813">Transport</keyword>
<comment type="similarity">
    <text evidence="6">Belongs to the binding-protein-dependent transport system permease family.</text>
</comment>
<comment type="subcellular location">
    <subcellularLocation>
        <location evidence="6">Cell membrane</location>
        <topology evidence="6">Multi-pass membrane protein</topology>
    </subcellularLocation>
    <subcellularLocation>
        <location evidence="1">Membrane</location>
        <topology evidence="1">Multi-pass membrane protein</topology>
    </subcellularLocation>
</comment>
<proteinExistence type="inferred from homology"/>
<feature type="transmembrane region" description="Helical" evidence="6">
    <location>
        <begin position="20"/>
        <end position="37"/>
    </location>
</feature>
<reference evidence="10" key="1">
    <citation type="journal article" date="2019" name="Int. J. Syst. Evol. Microbiol.">
        <title>The Global Catalogue of Microorganisms (GCM) 10K type strain sequencing project: providing services to taxonomists for standard genome sequencing and annotation.</title>
        <authorList>
            <consortium name="The Broad Institute Genomics Platform"/>
            <consortium name="The Broad Institute Genome Sequencing Center for Infectious Disease"/>
            <person name="Wu L."/>
            <person name="Ma J."/>
        </authorList>
    </citation>
    <scope>NUCLEOTIDE SEQUENCE [LARGE SCALE GENOMIC DNA]</scope>
    <source>
        <strain evidence="10">JCM 15914</strain>
    </source>
</reference>
<sequence>MNWLSNNWSTVFELTGTHLLQSVIPVVVGLLISVPLARLAAGSKWLRPLFVTGSSLLYTIPSLTLFVVLPLILGTQMTSLINVIVALTLYVIAILVRSCVDAFEAVDKDILQAATAMGYKPVRRFFGVELPLAVPVMIAGLRVATVSNISMVSVGAVIGIQSLGTLFTDGLRRSIMSEIVVGIVATVILAVVLDQLLRLIGHVLTGWRRAGQATTKNSDRAGSGDDTGKRTVTGHGSETKDEDSQRARSIASVESGGATA</sequence>
<dbReference type="Pfam" id="PF00528">
    <property type="entry name" value="BPD_transp_1"/>
    <property type="match status" value="1"/>
</dbReference>
<dbReference type="InterPro" id="IPR035906">
    <property type="entry name" value="MetI-like_sf"/>
</dbReference>
<feature type="compositionally biased region" description="Basic and acidic residues" evidence="7">
    <location>
        <begin position="237"/>
        <end position="246"/>
    </location>
</feature>
<feature type="transmembrane region" description="Helical" evidence="6">
    <location>
        <begin position="179"/>
        <end position="200"/>
    </location>
</feature>